<dbReference type="Gene3D" id="3.30.420.10">
    <property type="entry name" value="Ribonuclease H-like superfamily/Ribonuclease H"/>
    <property type="match status" value="1"/>
</dbReference>
<comment type="caution">
    <text evidence="6">The sequence shown here is derived from an EMBL/GenBank/DDBJ whole genome shotgun (WGS) entry which is preliminary data.</text>
</comment>
<dbReference type="SMART" id="SM00298">
    <property type="entry name" value="CHROMO"/>
    <property type="match status" value="1"/>
</dbReference>
<dbReference type="InParanoid" id="A0A7J6J0A0"/>
<evidence type="ECO:0000256" key="3">
    <source>
        <dbReference type="SAM" id="MobiDB-lite"/>
    </source>
</evidence>
<dbReference type="OrthoDB" id="648861at2759"/>
<evidence type="ECO:0000313" key="7">
    <source>
        <dbReference type="Proteomes" id="UP000011096"/>
    </source>
</evidence>
<dbReference type="InterPro" id="IPR050951">
    <property type="entry name" value="Retrovirus_Pol_polyprotein"/>
</dbReference>
<feature type="region of interest" description="Disordered" evidence="3">
    <location>
        <begin position="271"/>
        <end position="293"/>
    </location>
</feature>
<keyword evidence="7" id="KW-1185">Reference proteome</keyword>
<dbReference type="GeneID" id="90980072"/>
<dbReference type="AlphaFoldDB" id="A0A7J6J0A0"/>
<dbReference type="SUPFAM" id="SSF54160">
    <property type="entry name" value="Chromo domain-like"/>
    <property type="match status" value="1"/>
</dbReference>
<keyword evidence="2" id="KW-0694">RNA-binding</keyword>
<accession>A0A7J6J0A0</accession>
<evidence type="ECO:0000256" key="2">
    <source>
        <dbReference type="ARBA" id="ARBA00022884"/>
    </source>
</evidence>
<dbReference type="PANTHER" id="PTHR37984:SF15">
    <property type="entry name" value="INTEGRASE CATALYTIC DOMAIN-CONTAINING PROTEIN"/>
    <property type="match status" value="1"/>
</dbReference>
<evidence type="ECO:0000313" key="6">
    <source>
        <dbReference type="EMBL" id="KAF4483003.1"/>
    </source>
</evidence>
<dbReference type="PROSITE" id="PS50013">
    <property type="entry name" value="CHROMO_2"/>
    <property type="match status" value="1"/>
</dbReference>
<reference evidence="6 7" key="2">
    <citation type="submission" date="2020-04" db="EMBL/GenBank/DDBJ databases">
        <title>Genome sequencing and assembly of multiple isolates from the Colletotrichum gloeosporioides species complex.</title>
        <authorList>
            <person name="Gan P."/>
            <person name="Shirasu K."/>
        </authorList>
    </citation>
    <scope>NUCLEOTIDE SEQUENCE [LARGE SCALE GENOMIC DNA]</scope>
    <source>
        <strain evidence="6 7">Nara gc5</strain>
    </source>
</reference>
<dbReference type="InterPro" id="IPR023780">
    <property type="entry name" value="Chromo_domain"/>
</dbReference>
<dbReference type="GO" id="GO:0005634">
    <property type="term" value="C:nucleus"/>
    <property type="evidence" value="ECO:0007669"/>
    <property type="project" value="UniProtKB-ARBA"/>
</dbReference>
<evidence type="ECO:0000259" key="5">
    <source>
        <dbReference type="PROSITE" id="PS50994"/>
    </source>
</evidence>
<feature type="compositionally biased region" description="Basic residues" evidence="3">
    <location>
        <begin position="365"/>
        <end position="374"/>
    </location>
</feature>
<dbReference type="EMBL" id="ANPB02000005">
    <property type="protein sequence ID" value="KAF4483003.1"/>
    <property type="molecule type" value="Genomic_DNA"/>
</dbReference>
<dbReference type="InterPro" id="IPR001584">
    <property type="entry name" value="Integrase_cat-core"/>
</dbReference>
<dbReference type="Proteomes" id="UP000011096">
    <property type="component" value="Unassembled WGS sequence"/>
</dbReference>
<feature type="domain" description="Chromo" evidence="4">
    <location>
        <begin position="298"/>
        <end position="358"/>
    </location>
</feature>
<dbReference type="InterPro" id="IPR012337">
    <property type="entry name" value="RNaseH-like_sf"/>
</dbReference>
<feature type="region of interest" description="Disordered" evidence="3">
    <location>
        <begin position="351"/>
        <end position="374"/>
    </location>
</feature>
<proteinExistence type="predicted"/>
<dbReference type="Pfam" id="PF00665">
    <property type="entry name" value="rve"/>
    <property type="match status" value="1"/>
</dbReference>
<name>A0A7J6J0A0_COLFN</name>
<dbReference type="PROSITE" id="PS50994">
    <property type="entry name" value="INTEGRASE"/>
    <property type="match status" value="1"/>
</dbReference>
<dbReference type="Gene3D" id="2.40.50.40">
    <property type="match status" value="1"/>
</dbReference>
<protein>
    <submittedName>
        <fullName evidence="6">Transposon Ty3-I Gag-Pol polyprotein</fullName>
    </submittedName>
</protein>
<dbReference type="InterPro" id="IPR000953">
    <property type="entry name" value="Chromo/chromo_shadow_dom"/>
</dbReference>
<sequence length="374" mass="43224">MDFITDLPLTDKGERYLWVIIDRLGKGVTLEAMESMEAEACAERFLSCHFRFHGVPTSIVSDRGSNWTSRFWRQFCKLLGIEQRLSTAYHPQTDGGPERMNQEIQAYLRNYITYSQKDWANNLPAAQLALCSRDSSAIGMSSFFLEHGYHPEPVRVQEADPEDHGGRREDLARKLVTRLQDVMDMARSTLASTQQRYEELANRKRQPTERLEAGDKVWLHMGHYRSPRPCKKLDWLHHKYTVTKVISPYVVELNVPTAIYPRFHVDTLKRAGNDPLPGQTLDDEQPPPIIDDEGEETWNVESIDAAAWKRRGRGRRREVLVKWEGYAERTWEPIETLQGTEAMEAYEQRYGPAMKHDGDPALAPRTRRRRGAGR</sequence>
<feature type="compositionally biased region" description="Acidic residues" evidence="3">
    <location>
        <begin position="281"/>
        <end position="293"/>
    </location>
</feature>
<evidence type="ECO:0000259" key="4">
    <source>
        <dbReference type="PROSITE" id="PS50013"/>
    </source>
</evidence>
<dbReference type="InterPro" id="IPR016197">
    <property type="entry name" value="Chromo-like_dom_sf"/>
</dbReference>
<dbReference type="GO" id="GO:0006338">
    <property type="term" value="P:chromatin remodeling"/>
    <property type="evidence" value="ECO:0007669"/>
    <property type="project" value="UniProtKB-ARBA"/>
</dbReference>
<dbReference type="RefSeq" id="XP_066008529.1">
    <property type="nucleotide sequence ID" value="XM_066152283.1"/>
</dbReference>
<dbReference type="PANTHER" id="PTHR37984">
    <property type="entry name" value="PROTEIN CBG26694"/>
    <property type="match status" value="1"/>
</dbReference>
<evidence type="ECO:0000256" key="1">
    <source>
        <dbReference type="ARBA" id="ARBA00011353"/>
    </source>
</evidence>
<feature type="domain" description="Integrase catalytic" evidence="5">
    <location>
        <begin position="1"/>
        <end position="159"/>
    </location>
</feature>
<dbReference type="SUPFAM" id="SSF53098">
    <property type="entry name" value="Ribonuclease H-like"/>
    <property type="match status" value="1"/>
</dbReference>
<comment type="subunit">
    <text evidence="1">Component of the NuA4 histone acetyltransferase complex.</text>
</comment>
<organism evidence="6 7">
    <name type="scientific">Colletotrichum fructicola (strain Nara gc5)</name>
    <name type="common">Anthracnose fungus</name>
    <name type="synonym">Colletotrichum gloeosporioides (strain Nara gc5)</name>
    <dbReference type="NCBI Taxonomy" id="1213859"/>
    <lineage>
        <taxon>Eukaryota</taxon>
        <taxon>Fungi</taxon>
        <taxon>Dikarya</taxon>
        <taxon>Ascomycota</taxon>
        <taxon>Pezizomycotina</taxon>
        <taxon>Sordariomycetes</taxon>
        <taxon>Hypocreomycetidae</taxon>
        <taxon>Glomerellales</taxon>
        <taxon>Glomerellaceae</taxon>
        <taxon>Colletotrichum</taxon>
        <taxon>Colletotrichum gloeosporioides species complex</taxon>
    </lineage>
</organism>
<dbReference type="GO" id="GO:0015074">
    <property type="term" value="P:DNA integration"/>
    <property type="evidence" value="ECO:0007669"/>
    <property type="project" value="InterPro"/>
</dbReference>
<gene>
    <name evidence="6" type="primary">TY3B-I</name>
    <name evidence="6" type="ORF">CGGC5_v010207</name>
</gene>
<dbReference type="Pfam" id="PF00385">
    <property type="entry name" value="Chromo"/>
    <property type="match status" value="1"/>
</dbReference>
<reference evidence="6 7" key="1">
    <citation type="submission" date="2012-08" db="EMBL/GenBank/DDBJ databases">
        <authorList>
            <person name="Gan P.H.P."/>
            <person name="Ikeda K."/>
            <person name="Irieda H."/>
            <person name="Narusaka M."/>
            <person name="O'Connell R.J."/>
            <person name="Narusaka Y."/>
            <person name="Takano Y."/>
            <person name="Kubo Y."/>
            <person name="Shirasu K."/>
        </authorList>
    </citation>
    <scope>NUCLEOTIDE SEQUENCE [LARGE SCALE GENOMIC DNA]</scope>
    <source>
        <strain evidence="6 7">Nara gc5</strain>
    </source>
</reference>
<dbReference type="InterPro" id="IPR036397">
    <property type="entry name" value="RNaseH_sf"/>
</dbReference>
<dbReference type="GO" id="GO:0003723">
    <property type="term" value="F:RNA binding"/>
    <property type="evidence" value="ECO:0007669"/>
    <property type="project" value="UniProtKB-KW"/>
</dbReference>